<dbReference type="InterPro" id="IPR050330">
    <property type="entry name" value="Bact_OuterMem_StrucFunc"/>
</dbReference>
<keyword evidence="6 7" id="KW-0472">Membrane</keyword>
<dbReference type="InterPro" id="IPR006665">
    <property type="entry name" value="OmpA-like"/>
</dbReference>
<dbReference type="PANTHER" id="PTHR30329:SF21">
    <property type="entry name" value="LIPOPROTEIN YIAD-RELATED"/>
    <property type="match status" value="1"/>
</dbReference>
<gene>
    <name evidence="11" type="ORF">IAD26_00750</name>
</gene>
<evidence type="ECO:0000256" key="2">
    <source>
        <dbReference type="ARBA" id="ARBA00008914"/>
    </source>
</evidence>
<evidence type="ECO:0000256" key="7">
    <source>
        <dbReference type="PROSITE-ProRule" id="PRU00473"/>
    </source>
</evidence>
<keyword evidence="4 9" id="KW-0812">Transmembrane</keyword>
<reference evidence="11" key="1">
    <citation type="submission" date="2020-10" db="EMBL/GenBank/DDBJ databases">
        <authorList>
            <person name="Gilroy R."/>
        </authorList>
    </citation>
    <scope>NUCLEOTIDE SEQUENCE</scope>
    <source>
        <strain evidence="11">CHK154-7741</strain>
    </source>
</reference>
<comment type="caution">
    <text evidence="11">The sequence shown here is derived from an EMBL/GenBank/DDBJ whole genome shotgun (WGS) entry which is preliminary data.</text>
</comment>
<dbReference type="InterPro" id="IPR025713">
    <property type="entry name" value="MotB-like_N_dom"/>
</dbReference>
<evidence type="ECO:0000256" key="9">
    <source>
        <dbReference type="SAM" id="Phobius"/>
    </source>
</evidence>
<comment type="subcellular location">
    <subcellularLocation>
        <location evidence="1">Cell membrane</location>
        <topology evidence="1">Single-pass membrane protein</topology>
    </subcellularLocation>
</comment>
<evidence type="ECO:0000256" key="8">
    <source>
        <dbReference type="SAM" id="MobiDB-lite"/>
    </source>
</evidence>
<dbReference type="PROSITE" id="PS51123">
    <property type="entry name" value="OMPA_2"/>
    <property type="match status" value="1"/>
</dbReference>
<evidence type="ECO:0000259" key="10">
    <source>
        <dbReference type="PROSITE" id="PS51123"/>
    </source>
</evidence>
<evidence type="ECO:0000256" key="6">
    <source>
        <dbReference type="ARBA" id="ARBA00023136"/>
    </source>
</evidence>
<dbReference type="EMBL" id="DVOD01000008">
    <property type="protein sequence ID" value="HIU91640.1"/>
    <property type="molecule type" value="Genomic_DNA"/>
</dbReference>
<feature type="domain" description="OmpA-like" evidence="10">
    <location>
        <begin position="127"/>
        <end position="248"/>
    </location>
</feature>
<name>A0A9D1MYS5_9CLOT</name>
<evidence type="ECO:0000256" key="3">
    <source>
        <dbReference type="ARBA" id="ARBA00022475"/>
    </source>
</evidence>
<dbReference type="AlphaFoldDB" id="A0A9D1MYS5"/>
<organism evidence="11 12">
    <name type="scientific">Candidatus Limenecus avicola</name>
    <dbReference type="NCBI Taxonomy" id="2840847"/>
    <lineage>
        <taxon>Bacteria</taxon>
        <taxon>Bacillati</taxon>
        <taxon>Bacillota</taxon>
        <taxon>Clostridia</taxon>
        <taxon>Eubacteriales</taxon>
        <taxon>Clostridiaceae</taxon>
        <taxon>Clostridiaceae incertae sedis</taxon>
        <taxon>Candidatus Limenecus</taxon>
    </lineage>
</organism>
<comment type="similarity">
    <text evidence="2">Belongs to the MotB family.</text>
</comment>
<dbReference type="CDD" id="cd07185">
    <property type="entry name" value="OmpA_C-like"/>
    <property type="match status" value="1"/>
</dbReference>
<keyword evidence="5 9" id="KW-1133">Transmembrane helix</keyword>
<dbReference type="SUPFAM" id="SSF103088">
    <property type="entry name" value="OmpA-like"/>
    <property type="match status" value="1"/>
</dbReference>
<dbReference type="Pfam" id="PF00691">
    <property type="entry name" value="OmpA"/>
    <property type="match status" value="1"/>
</dbReference>
<accession>A0A9D1MYS5</accession>
<dbReference type="InterPro" id="IPR036737">
    <property type="entry name" value="OmpA-like_sf"/>
</dbReference>
<sequence length="251" mass="28006">MKNDYYSNSNDYINRWVISYADFVTMLLALFMVMFATSSMGDLKVKDVNKSIQKVFVSKPAQSTDIKQNTTDNPQDAQGETTPQSKLDNARKTILDGGDGILDAKQIAQQIEKDINMTTSVKVLKIDRGVVIRLNDTMLFDPGSAIIKPQAKATLDKISLSLAKFQNPVLIEGHTDSMPIRNEKFPSNWELSTARATNIIKYLTEAHSFPPGRLSAVGYGEYMPVDDNKTPQGRAKNRRVDIIVLSTQKNN</sequence>
<dbReference type="Gene3D" id="3.30.1330.60">
    <property type="entry name" value="OmpA-like domain"/>
    <property type="match status" value="1"/>
</dbReference>
<evidence type="ECO:0000256" key="5">
    <source>
        <dbReference type="ARBA" id="ARBA00022989"/>
    </source>
</evidence>
<evidence type="ECO:0000313" key="11">
    <source>
        <dbReference type="EMBL" id="HIU91640.1"/>
    </source>
</evidence>
<dbReference type="Proteomes" id="UP000886748">
    <property type="component" value="Unassembled WGS sequence"/>
</dbReference>
<dbReference type="GO" id="GO:0005886">
    <property type="term" value="C:plasma membrane"/>
    <property type="evidence" value="ECO:0007669"/>
    <property type="project" value="UniProtKB-SubCell"/>
</dbReference>
<feature type="transmembrane region" description="Helical" evidence="9">
    <location>
        <begin position="16"/>
        <end position="36"/>
    </location>
</feature>
<feature type="region of interest" description="Disordered" evidence="8">
    <location>
        <begin position="63"/>
        <end position="86"/>
    </location>
</feature>
<dbReference type="Pfam" id="PF13677">
    <property type="entry name" value="MotB_plug"/>
    <property type="match status" value="1"/>
</dbReference>
<proteinExistence type="inferred from homology"/>
<dbReference type="PANTHER" id="PTHR30329">
    <property type="entry name" value="STATOR ELEMENT OF FLAGELLAR MOTOR COMPLEX"/>
    <property type="match status" value="1"/>
</dbReference>
<protein>
    <submittedName>
        <fullName evidence="11">OmpA family protein</fullName>
    </submittedName>
</protein>
<evidence type="ECO:0000256" key="1">
    <source>
        <dbReference type="ARBA" id="ARBA00004162"/>
    </source>
</evidence>
<evidence type="ECO:0000313" key="12">
    <source>
        <dbReference type="Proteomes" id="UP000886748"/>
    </source>
</evidence>
<reference evidence="11" key="2">
    <citation type="journal article" date="2021" name="PeerJ">
        <title>Extensive microbial diversity within the chicken gut microbiome revealed by metagenomics and culture.</title>
        <authorList>
            <person name="Gilroy R."/>
            <person name="Ravi A."/>
            <person name="Getino M."/>
            <person name="Pursley I."/>
            <person name="Horton D.L."/>
            <person name="Alikhan N.F."/>
            <person name="Baker D."/>
            <person name="Gharbi K."/>
            <person name="Hall N."/>
            <person name="Watson M."/>
            <person name="Adriaenssens E.M."/>
            <person name="Foster-Nyarko E."/>
            <person name="Jarju S."/>
            <person name="Secka A."/>
            <person name="Antonio M."/>
            <person name="Oren A."/>
            <person name="Chaudhuri R.R."/>
            <person name="La Ragione R."/>
            <person name="Hildebrand F."/>
            <person name="Pallen M.J."/>
        </authorList>
    </citation>
    <scope>NUCLEOTIDE SEQUENCE</scope>
    <source>
        <strain evidence="11">CHK154-7741</strain>
    </source>
</reference>
<keyword evidence="3" id="KW-1003">Cell membrane</keyword>
<evidence type="ECO:0000256" key="4">
    <source>
        <dbReference type="ARBA" id="ARBA00022692"/>
    </source>
</evidence>